<keyword evidence="4" id="KW-1185">Reference proteome</keyword>
<dbReference type="PANTHER" id="PTHR21666">
    <property type="entry name" value="PEPTIDASE-RELATED"/>
    <property type="match status" value="1"/>
</dbReference>
<dbReference type="InterPro" id="IPR050570">
    <property type="entry name" value="Cell_wall_metabolism_enzyme"/>
</dbReference>
<dbReference type="CDD" id="cd12797">
    <property type="entry name" value="M23_peptidase"/>
    <property type="match status" value="1"/>
</dbReference>
<dbReference type="InterPro" id="IPR016047">
    <property type="entry name" value="M23ase_b-sheet_dom"/>
</dbReference>
<feature type="chain" id="PRO_5046947695" evidence="1">
    <location>
        <begin position="24"/>
        <end position="276"/>
    </location>
</feature>
<dbReference type="InterPro" id="IPR011055">
    <property type="entry name" value="Dup_hybrid_motif"/>
</dbReference>
<keyword evidence="3" id="KW-0378">Hydrolase</keyword>
<dbReference type="EC" id="3.4.-.-" evidence="3"/>
<accession>A0ABV3S6A9</accession>
<dbReference type="RefSeq" id="WP_367966145.1">
    <property type="nucleotide sequence ID" value="NZ_JBAKFI010000003.1"/>
</dbReference>
<evidence type="ECO:0000313" key="3">
    <source>
        <dbReference type="EMBL" id="MEX0385664.1"/>
    </source>
</evidence>
<keyword evidence="1" id="KW-0732">Signal</keyword>
<proteinExistence type="predicted"/>
<evidence type="ECO:0000313" key="4">
    <source>
        <dbReference type="Proteomes" id="UP001556653"/>
    </source>
</evidence>
<sequence>MAVNGIRTAVLSALLGLAGMVQALEVSGPQRQGGLLAGQVEPGARVEALGRAIPMDATGRFLLGLGRDAPETVMVRVTLSDGTTREHALSVEPRRYDIQRIDGLPQNQVSPDTQTLARIREDAARVREARSRRIDQRHFDAGWIWPVTGPISGIYGSQRILNGEPRQPHYGIDIARATGTPVAAPSDGVVTLAAEDLFFSGGTLIIDHGQGLSSSFLHLSRILVEPGERVRQGDIVAEVGATGRVTGAHLDWRMNWFDQRIDPSLLVPPMREVRAE</sequence>
<protein>
    <submittedName>
        <fullName evidence="3">M23 family metallopeptidase</fullName>
        <ecNumber evidence="3">3.4.-.-</ecNumber>
    </submittedName>
</protein>
<feature type="domain" description="M23ase beta-sheet core" evidence="2">
    <location>
        <begin position="168"/>
        <end position="263"/>
    </location>
</feature>
<evidence type="ECO:0000256" key="1">
    <source>
        <dbReference type="SAM" id="SignalP"/>
    </source>
</evidence>
<dbReference type="Pfam" id="PF01551">
    <property type="entry name" value="Peptidase_M23"/>
    <property type="match status" value="1"/>
</dbReference>
<dbReference type="SUPFAM" id="SSF51261">
    <property type="entry name" value="Duplicated hybrid motif"/>
    <property type="match status" value="1"/>
</dbReference>
<feature type="signal peptide" evidence="1">
    <location>
        <begin position="1"/>
        <end position="23"/>
    </location>
</feature>
<dbReference type="EMBL" id="JBAKFJ010000001">
    <property type="protein sequence ID" value="MEX0385664.1"/>
    <property type="molecule type" value="Genomic_DNA"/>
</dbReference>
<dbReference type="Proteomes" id="UP001556653">
    <property type="component" value="Unassembled WGS sequence"/>
</dbReference>
<name>A0ABV3S6A9_9GAMM</name>
<evidence type="ECO:0000259" key="2">
    <source>
        <dbReference type="Pfam" id="PF01551"/>
    </source>
</evidence>
<dbReference type="PANTHER" id="PTHR21666:SF285">
    <property type="entry name" value="M23 FAMILY METALLOPEPTIDASE"/>
    <property type="match status" value="1"/>
</dbReference>
<dbReference type="Gene3D" id="2.70.70.10">
    <property type="entry name" value="Glucose Permease (Domain IIA)"/>
    <property type="match status" value="1"/>
</dbReference>
<comment type="caution">
    <text evidence="3">The sequence shown here is derived from an EMBL/GenBank/DDBJ whole genome shotgun (WGS) entry which is preliminary data.</text>
</comment>
<dbReference type="GO" id="GO:0016787">
    <property type="term" value="F:hydrolase activity"/>
    <property type="evidence" value="ECO:0007669"/>
    <property type="project" value="UniProtKB-KW"/>
</dbReference>
<organism evidence="3 4">
    <name type="scientific">Spiribacter onubensis</name>
    <dbReference type="NCBI Taxonomy" id="3122420"/>
    <lineage>
        <taxon>Bacteria</taxon>
        <taxon>Pseudomonadati</taxon>
        <taxon>Pseudomonadota</taxon>
        <taxon>Gammaproteobacteria</taxon>
        <taxon>Chromatiales</taxon>
        <taxon>Ectothiorhodospiraceae</taxon>
        <taxon>Spiribacter</taxon>
    </lineage>
</organism>
<gene>
    <name evidence="3" type="ORF">V6X64_01470</name>
</gene>
<reference evidence="3 4" key="1">
    <citation type="submission" date="2024-02" db="EMBL/GenBank/DDBJ databases">
        <title>New especies of Spiribacter isolated from saline water.</title>
        <authorList>
            <person name="Leon M.J."/>
            <person name="De La Haba R."/>
            <person name="Sanchez-Porro C."/>
            <person name="Ventosa A."/>
        </authorList>
    </citation>
    <scope>NUCLEOTIDE SEQUENCE [LARGE SCALE GENOMIC DNA]</scope>
    <source>
        <strain evidence="4">ag22IC4-227</strain>
    </source>
</reference>